<evidence type="ECO:0000313" key="1">
    <source>
        <dbReference type="EMBL" id="MDR6509748.1"/>
    </source>
</evidence>
<dbReference type="Proteomes" id="UP001184150">
    <property type="component" value="Unassembled WGS sequence"/>
</dbReference>
<evidence type="ECO:0000313" key="2">
    <source>
        <dbReference type="Proteomes" id="UP001184150"/>
    </source>
</evidence>
<dbReference type="PROSITE" id="PS51257">
    <property type="entry name" value="PROKAR_LIPOPROTEIN"/>
    <property type="match status" value="1"/>
</dbReference>
<dbReference type="RefSeq" id="WP_054131076.1">
    <property type="nucleotide sequence ID" value="NZ_JAVDRD010000001.1"/>
</dbReference>
<sequence length="131" mass="13470">MLRAAALLPLLALAACGQGAGSAPERPMVTIECATDGATAFARDCKVEPVVEQGRHLLVVHHPAGGFRRLLKVDDGRGVVTADGVVPAQVAWLADGRLEVTVGSDRYRFPAKVKADAPASAPAGPDAPAKP</sequence>
<proteinExistence type="predicted"/>
<name>A0ABU1MHD8_9SPHN</name>
<protein>
    <recommendedName>
        <fullName evidence="3">Lipoprotein</fullName>
    </recommendedName>
</protein>
<comment type="caution">
    <text evidence="1">The sequence shown here is derived from an EMBL/GenBank/DDBJ whole genome shotgun (WGS) entry which is preliminary data.</text>
</comment>
<evidence type="ECO:0008006" key="3">
    <source>
        <dbReference type="Google" id="ProtNLM"/>
    </source>
</evidence>
<dbReference type="EMBL" id="JAVDRD010000001">
    <property type="protein sequence ID" value="MDR6509748.1"/>
    <property type="molecule type" value="Genomic_DNA"/>
</dbReference>
<reference evidence="1 2" key="1">
    <citation type="submission" date="2023-07" db="EMBL/GenBank/DDBJ databases">
        <title>Sorghum-associated microbial communities from plants grown in Nebraska, USA.</title>
        <authorList>
            <person name="Schachtman D."/>
        </authorList>
    </citation>
    <scope>NUCLEOTIDE SEQUENCE [LARGE SCALE GENOMIC DNA]</scope>
    <source>
        <strain evidence="1 2">DS1027</strain>
    </source>
</reference>
<organism evidence="1 2">
    <name type="scientific">Novosphingobium capsulatum</name>
    <dbReference type="NCBI Taxonomy" id="13688"/>
    <lineage>
        <taxon>Bacteria</taxon>
        <taxon>Pseudomonadati</taxon>
        <taxon>Pseudomonadota</taxon>
        <taxon>Alphaproteobacteria</taxon>
        <taxon>Sphingomonadales</taxon>
        <taxon>Sphingomonadaceae</taxon>
        <taxon>Novosphingobium</taxon>
    </lineage>
</organism>
<keyword evidence="2" id="KW-1185">Reference proteome</keyword>
<accession>A0ABU1MHD8</accession>
<gene>
    <name evidence="1" type="ORF">J2792_000588</name>
</gene>